<proteinExistence type="predicted"/>
<evidence type="ECO:0000256" key="1">
    <source>
        <dbReference type="SAM" id="Phobius"/>
    </source>
</evidence>
<keyword evidence="1" id="KW-0812">Transmembrane</keyword>
<evidence type="ECO:0000313" key="2">
    <source>
        <dbReference type="WBParaSite" id="MCU_005292-RA"/>
    </source>
</evidence>
<name>A0A5K3F733_MESCO</name>
<reference evidence="2" key="1">
    <citation type="submission" date="2019-11" db="UniProtKB">
        <authorList>
            <consortium name="WormBaseParasite"/>
        </authorList>
    </citation>
    <scope>IDENTIFICATION</scope>
</reference>
<feature type="transmembrane region" description="Helical" evidence="1">
    <location>
        <begin position="47"/>
        <end position="73"/>
    </location>
</feature>
<sequence>MGIVNCAKFLECQHDVFRVYGLLLFFAAILLVATSITYLISFFKDKLWISLLSLILGILGVLCNLAGTLLFPLMEPGFWVQWLPAVAMTITLSFVISVSLSFSQKST</sequence>
<keyword evidence="1" id="KW-1133">Transmembrane helix</keyword>
<dbReference type="AlphaFoldDB" id="A0A5K3F733"/>
<accession>A0A5K3F733</accession>
<keyword evidence="1" id="KW-0472">Membrane</keyword>
<dbReference type="WBParaSite" id="MCU_005292-RA">
    <property type="protein sequence ID" value="MCU_005292-RA"/>
    <property type="gene ID" value="MCU_005292"/>
</dbReference>
<organism evidence="2">
    <name type="scientific">Mesocestoides corti</name>
    <name type="common">Flatworm</name>
    <dbReference type="NCBI Taxonomy" id="53468"/>
    <lineage>
        <taxon>Eukaryota</taxon>
        <taxon>Metazoa</taxon>
        <taxon>Spiralia</taxon>
        <taxon>Lophotrochozoa</taxon>
        <taxon>Platyhelminthes</taxon>
        <taxon>Cestoda</taxon>
        <taxon>Eucestoda</taxon>
        <taxon>Cyclophyllidea</taxon>
        <taxon>Mesocestoididae</taxon>
        <taxon>Mesocestoides</taxon>
    </lineage>
</organism>
<protein>
    <submittedName>
        <fullName evidence="2">Major facilitator superfamily (MFS) profile domain-containing protein</fullName>
    </submittedName>
</protein>
<feature type="transmembrane region" description="Helical" evidence="1">
    <location>
        <begin position="79"/>
        <end position="102"/>
    </location>
</feature>
<feature type="transmembrane region" description="Helical" evidence="1">
    <location>
        <begin position="19"/>
        <end position="40"/>
    </location>
</feature>